<comment type="caution">
    <text evidence="2">The sequence shown here is derived from an EMBL/GenBank/DDBJ whole genome shotgun (WGS) entry which is preliminary data.</text>
</comment>
<dbReference type="Proteomes" id="UP000239430">
    <property type="component" value="Unassembled WGS sequence"/>
</dbReference>
<gene>
    <name evidence="2" type="ORF">MOST_06510</name>
</gene>
<evidence type="ECO:0000313" key="3">
    <source>
        <dbReference type="Proteomes" id="UP000239430"/>
    </source>
</evidence>
<organism evidence="2 3">
    <name type="scientific">Neomoorella stamsii</name>
    <dbReference type="NCBI Taxonomy" id="1266720"/>
    <lineage>
        <taxon>Bacteria</taxon>
        <taxon>Bacillati</taxon>
        <taxon>Bacillota</taxon>
        <taxon>Clostridia</taxon>
        <taxon>Neomoorellales</taxon>
        <taxon>Neomoorellaceae</taxon>
        <taxon>Neomoorella</taxon>
    </lineage>
</organism>
<protein>
    <submittedName>
        <fullName evidence="2">Uncharacterized protein</fullName>
    </submittedName>
</protein>
<sequence>MRGWHLSEASELLPSGEAAQAKSRSEGGAEDRMSEAGL</sequence>
<evidence type="ECO:0000313" key="2">
    <source>
        <dbReference type="EMBL" id="PRR76030.1"/>
    </source>
</evidence>
<feature type="compositionally biased region" description="Basic and acidic residues" evidence="1">
    <location>
        <begin position="23"/>
        <end position="38"/>
    </location>
</feature>
<accession>A0A9X7J4I3</accession>
<dbReference type="AlphaFoldDB" id="A0A9X7J4I3"/>
<evidence type="ECO:0000256" key="1">
    <source>
        <dbReference type="SAM" id="MobiDB-lite"/>
    </source>
</evidence>
<feature type="region of interest" description="Disordered" evidence="1">
    <location>
        <begin position="1"/>
        <end position="38"/>
    </location>
</feature>
<name>A0A9X7J4I3_9FIRM</name>
<proteinExistence type="predicted"/>
<reference evidence="2 3" key="1">
    <citation type="submission" date="2018-03" db="EMBL/GenBank/DDBJ databases">
        <title>Genome sequence of Moorella stamsii DSM 26217.</title>
        <authorList>
            <person name="Poehlein A."/>
            <person name="Daniel R."/>
        </authorList>
    </citation>
    <scope>NUCLEOTIDE SEQUENCE [LARGE SCALE GENOMIC DNA]</scope>
    <source>
        <strain evidence="3">DSM 26217</strain>
    </source>
</reference>
<dbReference type="EMBL" id="PVXL01000023">
    <property type="protein sequence ID" value="PRR76030.1"/>
    <property type="molecule type" value="Genomic_DNA"/>
</dbReference>
<keyword evidence="3" id="KW-1185">Reference proteome</keyword>